<keyword evidence="3" id="KW-1185">Reference proteome</keyword>
<dbReference type="AlphaFoldDB" id="A0A9P0K6A0"/>
<comment type="caution">
    <text evidence="2">The sequence shown here is derived from an EMBL/GenBank/DDBJ whole genome shotgun (WGS) entry which is preliminary data.</text>
</comment>
<feature type="compositionally biased region" description="Polar residues" evidence="1">
    <location>
        <begin position="34"/>
        <end position="43"/>
    </location>
</feature>
<gene>
    <name evidence="2" type="ORF">ACAOBT_LOCUS7898</name>
</gene>
<name>A0A9P0K6A0_ACAOB</name>
<organism evidence="2 3">
    <name type="scientific">Acanthoscelides obtectus</name>
    <name type="common">Bean weevil</name>
    <name type="synonym">Bruchus obtectus</name>
    <dbReference type="NCBI Taxonomy" id="200917"/>
    <lineage>
        <taxon>Eukaryota</taxon>
        <taxon>Metazoa</taxon>
        <taxon>Ecdysozoa</taxon>
        <taxon>Arthropoda</taxon>
        <taxon>Hexapoda</taxon>
        <taxon>Insecta</taxon>
        <taxon>Pterygota</taxon>
        <taxon>Neoptera</taxon>
        <taxon>Endopterygota</taxon>
        <taxon>Coleoptera</taxon>
        <taxon>Polyphaga</taxon>
        <taxon>Cucujiformia</taxon>
        <taxon>Chrysomeloidea</taxon>
        <taxon>Chrysomelidae</taxon>
        <taxon>Bruchinae</taxon>
        <taxon>Bruchini</taxon>
        <taxon>Acanthoscelides</taxon>
    </lineage>
</organism>
<feature type="region of interest" description="Disordered" evidence="1">
    <location>
        <begin position="34"/>
        <end position="62"/>
    </location>
</feature>
<evidence type="ECO:0000313" key="2">
    <source>
        <dbReference type="EMBL" id="CAH1968507.1"/>
    </source>
</evidence>
<dbReference type="Proteomes" id="UP001152888">
    <property type="component" value="Unassembled WGS sequence"/>
</dbReference>
<dbReference type="EMBL" id="CAKOFQ010006753">
    <property type="protein sequence ID" value="CAH1968507.1"/>
    <property type="molecule type" value="Genomic_DNA"/>
</dbReference>
<evidence type="ECO:0000256" key="1">
    <source>
        <dbReference type="SAM" id="MobiDB-lite"/>
    </source>
</evidence>
<protein>
    <submittedName>
        <fullName evidence="2">Uncharacterized protein</fullName>
    </submittedName>
</protein>
<sequence length="200" mass="22131">MSLSIHRKKSFLFSSTVCATGHNNHHTVWSVMTTNNDPPNGGSTDRDISPIGGGSNNGVDNRQGVILNTSIATDTMPVSQNSALLPKNDNTTSNKRTYDNLTATNLTSTDDDSISETEFLPLRQKKKRNLTDQFTPLPYKVTTKPTTLLYLLPQFNQPHKLTLQLLCLHHPVLLPVRHQGSRAKRELHRLSCGTLRGGGY</sequence>
<evidence type="ECO:0000313" key="3">
    <source>
        <dbReference type="Proteomes" id="UP001152888"/>
    </source>
</evidence>
<accession>A0A9P0K6A0</accession>
<reference evidence="2" key="1">
    <citation type="submission" date="2022-03" db="EMBL/GenBank/DDBJ databases">
        <authorList>
            <person name="Sayadi A."/>
        </authorList>
    </citation>
    <scope>NUCLEOTIDE SEQUENCE</scope>
</reference>
<proteinExistence type="predicted"/>